<accession>A0A1Q3ELX8</accession>
<dbReference type="EMBL" id="BDGU01000607">
    <property type="protein sequence ID" value="GAW08217.1"/>
    <property type="molecule type" value="Genomic_DNA"/>
</dbReference>
<evidence type="ECO:0000313" key="2">
    <source>
        <dbReference type="Proteomes" id="UP000188533"/>
    </source>
</evidence>
<evidence type="ECO:0000313" key="1">
    <source>
        <dbReference type="EMBL" id="GAW08217.1"/>
    </source>
</evidence>
<comment type="caution">
    <text evidence="1">The sequence shown here is derived from an EMBL/GenBank/DDBJ whole genome shotgun (WGS) entry which is preliminary data.</text>
</comment>
<reference evidence="1 2" key="1">
    <citation type="submission" date="2016-08" db="EMBL/GenBank/DDBJ databases">
        <authorList>
            <consortium name="Lentinula edodes genome sequencing consortium"/>
            <person name="Sakamoto Y."/>
            <person name="Nakade K."/>
            <person name="Sato S."/>
            <person name="Yoshida Y."/>
            <person name="Miyazaki K."/>
            <person name="Natsume S."/>
            <person name="Konno N."/>
        </authorList>
    </citation>
    <scope>NUCLEOTIDE SEQUENCE [LARGE SCALE GENOMIC DNA]</scope>
    <source>
        <strain evidence="1 2">NBRC 111202</strain>
    </source>
</reference>
<proteinExistence type="predicted"/>
<dbReference type="Proteomes" id="UP000188533">
    <property type="component" value="Unassembled WGS sequence"/>
</dbReference>
<sequence>MLHSLSTSTTLLIYHDLTESPNVAFNAIKGVYCSADIIKPWHSTSQSTPRKLQPVKIPSCSPESVIDLRPCATHPRYTSIQTPRCARWIARRKCTLECS</sequence>
<reference evidence="1 2" key="2">
    <citation type="submission" date="2017-02" db="EMBL/GenBank/DDBJ databases">
        <title>A genome survey and senescence transcriptome analysis in Lentinula edodes.</title>
        <authorList>
            <person name="Sakamoto Y."/>
            <person name="Nakade K."/>
            <person name="Sato S."/>
            <person name="Yoshida Y."/>
            <person name="Miyazaki K."/>
            <person name="Natsume S."/>
            <person name="Konno N."/>
        </authorList>
    </citation>
    <scope>NUCLEOTIDE SEQUENCE [LARGE SCALE GENOMIC DNA]</scope>
    <source>
        <strain evidence="1 2">NBRC 111202</strain>
    </source>
</reference>
<gene>
    <name evidence="1" type="ORF">LENED_010264</name>
</gene>
<keyword evidence="2" id="KW-1185">Reference proteome</keyword>
<organism evidence="1 2">
    <name type="scientific">Lentinula edodes</name>
    <name type="common">Shiitake mushroom</name>
    <name type="synonym">Lentinus edodes</name>
    <dbReference type="NCBI Taxonomy" id="5353"/>
    <lineage>
        <taxon>Eukaryota</taxon>
        <taxon>Fungi</taxon>
        <taxon>Dikarya</taxon>
        <taxon>Basidiomycota</taxon>
        <taxon>Agaricomycotina</taxon>
        <taxon>Agaricomycetes</taxon>
        <taxon>Agaricomycetidae</taxon>
        <taxon>Agaricales</taxon>
        <taxon>Marasmiineae</taxon>
        <taxon>Omphalotaceae</taxon>
        <taxon>Lentinula</taxon>
    </lineage>
</organism>
<name>A0A1Q3ELX8_LENED</name>
<dbReference type="AlphaFoldDB" id="A0A1Q3ELX8"/>
<protein>
    <submittedName>
        <fullName evidence="1">Uncharacterized protein</fullName>
    </submittedName>
</protein>